<keyword evidence="7 15" id="KW-0067">ATP-binding</keyword>
<dbReference type="InterPro" id="IPR000212">
    <property type="entry name" value="DNA_helicase_UvrD/REP"/>
</dbReference>
<evidence type="ECO:0000313" key="18">
    <source>
        <dbReference type="EMBL" id="RUS68202.1"/>
    </source>
</evidence>
<dbReference type="PROSITE" id="PS51198">
    <property type="entry name" value="UVRD_HELICASE_ATP_BIND"/>
    <property type="match status" value="1"/>
</dbReference>
<dbReference type="RefSeq" id="WP_162615239.1">
    <property type="nucleotide sequence ID" value="NZ_PQSP01000001.1"/>
</dbReference>
<comment type="catalytic activity">
    <reaction evidence="11">
        <text>Couples ATP hydrolysis with the unwinding of duplex DNA by translocating in the 3'-5' direction.</text>
        <dbReference type="EC" id="5.6.2.4"/>
    </reaction>
</comment>
<dbReference type="InterPro" id="IPR038726">
    <property type="entry name" value="PDDEXK_AddAB-type"/>
</dbReference>
<evidence type="ECO:0000256" key="4">
    <source>
        <dbReference type="ARBA" id="ARBA00022801"/>
    </source>
</evidence>
<dbReference type="InterPro" id="IPR014017">
    <property type="entry name" value="DNA_helicase_UvrD-like_C"/>
</dbReference>
<feature type="binding site" evidence="15">
    <location>
        <begin position="46"/>
        <end position="53"/>
    </location>
    <ligand>
        <name>ATP</name>
        <dbReference type="ChEBI" id="CHEBI:30616"/>
    </ligand>
</feature>
<dbReference type="GO" id="GO:0043138">
    <property type="term" value="F:3'-5' DNA helicase activity"/>
    <property type="evidence" value="ECO:0007669"/>
    <property type="project" value="UniProtKB-EC"/>
</dbReference>
<evidence type="ECO:0000256" key="15">
    <source>
        <dbReference type="PROSITE-ProRule" id="PRU00560"/>
    </source>
</evidence>
<dbReference type="InterPro" id="IPR011335">
    <property type="entry name" value="Restrct_endonuc-II-like"/>
</dbReference>
<feature type="domain" description="UvrD-like helicase C-terminal" evidence="17">
    <location>
        <begin position="516"/>
        <end position="803"/>
    </location>
</feature>
<evidence type="ECO:0000256" key="3">
    <source>
        <dbReference type="ARBA" id="ARBA00022763"/>
    </source>
</evidence>
<name>A0A433SHK6_9BURK</name>
<protein>
    <recommendedName>
        <fullName evidence="12">DNA 3'-5' helicase</fullName>
        <ecNumber evidence="12">5.6.2.4</ecNumber>
    </recommendedName>
    <alternativeName>
        <fullName evidence="13">DNA 3'-5' helicase II</fullName>
    </alternativeName>
</protein>
<dbReference type="GO" id="GO:0033202">
    <property type="term" value="C:DNA helicase complex"/>
    <property type="evidence" value="ECO:0007669"/>
    <property type="project" value="TreeGrafter"/>
</dbReference>
<evidence type="ECO:0000256" key="11">
    <source>
        <dbReference type="ARBA" id="ARBA00034617"/>
    </source>
</evidence>
<dbReference type="EMBL" id="PQSP01000001">
    <property type="protein sequence ID" value="RUS68202.1"/>
    <property type="molecule type" value="Genomic_DNA"/>
</dbReference>
<evidence type="ECO:0000256" key="13">
    <source>
        <dbReference type="ARBA" id="ARBA00034923"/>
    </source>
</evidence>
<evidence type="ECO:0000256" key="12">
    <source>
        <dbReference type="ARBA" id="ARBA00034808"/>
    </source>
</evidence>
<dbReference type="Pfam" id="PF12705">
    <property type="entry name" value="PDDEXK_1"/>
    <property type="match status" value="1"/>
</dbReference>
<dbReference type="GO" id="GO:0000725">
    <property type="term" value="P:recombinational repair"/>
    <property type="evidence" value="ECO:0007669"/>
    <property type="project" value="TreeGrafter"/>
</dbReference>
<sequence length="1121" mass="125343">MTDSVPNPSVPSHTYAPAYTANGAPVSAEHFYAIACDPTRSVSVEACAGAGKTWMLVSRILRALLAGVKPEAILAITYTKKAAGEMRARLQEWLHAFAHEADDDALVQELVNRGIAADQAKPLVPELRGLYARLIANPRSVEIRTFHGWFAQLLGAAPMGVLNELGLPASYELVEDDSELFAPAWYALLQKCLHNSELREDLENLLQEQGSFNTQEALRKAWERRIEFTLADAHGRVADSVADAPDPGSQAMHAAFVQRWLGYAKVLGQEKNKTPQDAARAIEQALTADSAKQRLNMLREALFVKTEFRLNNRLQKFEAAQLAEQELQPLLEALIQHDAYVYQQRMMRLTRALLACYAQVKREQGKVDMVDLERVALRLLGDTETYGWVAQRLDASISQVLIDEFQDTNPLQWQALRSWFSAYGGIGGGGRLSVFIVGDPKQSIYRFRRADPAVFMAACDFLQQMWGADRLACDHTRRNACGVIERVNELFTLAQTAGEYADFRAHTTASSQPGLVGILPPVEQTTGQKQSAQQRMQWRDSLTEPRYVEEEKLRKQEVRQVADLISLWIVQDGWRASDIKVLSRKKDRLRELLVELNHRRIPWRFADDVLLGQTQEIQDVTALLDVLASHMHDLSLAQALRSPIFDVNDDDLMLLAQRVRQARMPVPDDAGYAAAEKTSVSWWDVLLQAAGEEDEFPAALQRAAGLLQQWDKLARELPPHDLLDVIYNQADLLARYAQAVPVAMRDEVLTNLRSLLQQALTLDGGRYATPYNLVRALRKRPIKSEYPGGGDAVELLTIHGAKGLEARGVIVLDTDPAKSRADGFSVLMDWPAQESHPRRLVFFTSAKKLPADVTLLAQSEAAANAREELNALYVAMTRAQERLVFSAVKTGRDEQSWWCRLNQLQHIPELTLAADISSSQIAVQGVFEQLEQPAYSPQLMEQPAQAAEWMELVRAETGLPGISRAAQLGAGNSAEQTSTAQRFGRVVHRLLEWGSTEDMHVQAAAREHGLDFGQAAKAARSAQAILTHAQSRRFFDADAIELAENEVELSYQGEIVRIDRLVMLDGQWWIVDYKSSWNPEVHHGDAYREQLALYRQALAQVYPETPIRTVLIAGNGEVTEY</sequence>
<keyword evidence="3" id="KW-0227">DNA damage</keyword>
<dbReference type="Gene3D" id="1.10.3170.10">
    <property type="entry name" value="Recbcd, chain B, domain 2"/>
    <property type="match status" value="1"/>
</dbReference>
<keyword evidence="5 15" id="KW-0347">Helicase</keyword>
<keyword evidence="2 15" id="KW-0547">Nucleotide-binding</keyword>
<proteinExistence type="predicted"/>
<dbReference type="Gene3D" id="1.10.486.10">
    <property type="entry name" value="PCRA, domain 4"/>
    <property type="match status" value="1"/>
</dbReference>
<feature type="domain" description="UvrD-like helicase ATP-binding" evidence="16">
    <location>
        <begin position="25"/>
        <end position="480"/>
    </location>
</feature>
<dbReference type="GO" id="GO:0005524">
    <property type="term" value="F:ATP binding"/>
    <property type="evidence" value="ECO:0007669"/>
    <property type="project" value="UniProtKB-UniRule"/>
</dbReference>
<dbReference type="Pfam" id="PF00580">
    <property type="entry name" value="UvrD-helicase"/>
    <property type="match status" value="1"/>
</dbReference>
<organism evidence="18 19">
    <name type="scientific">Saezia sanguinis</name>
    <dbReference type="NCBI Taxonomy" id="1965230"/>
    <lineage>
        <taxon>Bacteria</taxon>
        <taxon>Pseudomonadati</taxon>
        <taxon>Pseudomonadota</taxon>
        <taxon>Betaproteobacteria</taxon>
        <taxon>Burkholderiales</taxon>
        <taxon>Saeziaceae</taxon>
        <taxon>Saezia</taxon>
    </lineage>
</organism>
<dbReference type="Pfam" id="PF13361">
    <property type="entry name" value="UvrD_C"/>
    <property type="match status" value="1"/>
</dbReference>
<dbReference type="GO" id="GO:0003677">
    <property type="term" value="F:DNA binding"/>
    <property type="evidence" value="ECO:0007669"/>
    <property type="project" value="UniProtKB-KW"/>
</dbReference>
<dbReference type="Gene3D" id="3.40.50.300">
    <property type="entry name" value="P-loop containing nucleotide triphosphate hydrolases"/>
    <property type="match status" value="2"/>
</dbReference>
<comment type="caution">
    <text evidence="18">The sequence shown here is derived from an EMBL/GenBank/DDBJ whole genome shotgun (WGS) entry which is preliminary data.</text>
</comment>
<evidence type="ECO:0000259" key="16">
    <source>
        <dbReference type="PROSITE" id="PS51198"/>
    </source>
</evidence>
<keyword evidence="9" id="KW-0234">DNA repair</keyword>
<evidence type="ECO:0000313" key="19">
    <source>
        <dbReference type="Proteomes" id="UP000286947"/>
    </source>
</evidence>
<evidence type="ECO:0000256" key="8">
    <source>
        <dbReference type="ARBA" id="ARBA00023125"/>
    </source>
</evidence>
<keyword evidence="10" id="KW-0413">Isomerase</keyword>
<dbReference type="InterPro" id="IPR027417">
    <property type="entry name" value="P-loop_NTPase"/>
</dbReference>
<dbReference type="AlphaFoldDB" id="A0A433SHK6"/>
<dbReference type="InterPro" id="IPR014016">
    <property type="entry name" value="UvrD-like_ATP-bd"/>
</dbReference>
<accession>A0A433SHK6</accession>
<gene>
    <name evidence="18" type="primary">addA</name>
    <name evidence="18" type="ORF">CUZ56_00689</name>
</gene>
<evidence type="ECO:0000256" key="2">
    <source>
        <dbReference type="ARBA" id="ARBA00022741"/>
    </source>
</evidence>
<keyword evidence="8" id="KW-0238">DNA-binding</keyword>
<dbReference type="PANTHER" id="PTHR11070:SF2">
    <property type="entry name" value="ATP-DEPENDENT DNA HELICASE SRS2"/>
    <property type="match status" value="1"/>
</dbReference>
<dbReference type="PANTHER" id="PTHR11070">
    <property type="entry name" value="UVRD / RECB / PCRA DNA HELICASE FAMILY MEMBER"/>
    <property type="match status" value="1"/>
</dbReference>
<dbReference type="SUPFAM" id="SSF52540">
    <property type="entry name" value="P-loop containing nucleoside triphosphate hydrolases"/>
    <property type="match status" value="1"/>
</dbReference>
<dbReference type="Proteomes" id="UP000286947">
    <property type="component" value="Unassembled WGS sequence"/>
</dbReference>
<evidence type="ECO:0000256" key="14">
    <source>
        <dbReference type="ARBA" id="ARBA00048988"/>
    </source>
</evidence>
<dbReference type="Gene3D" id="3.90.320.10">
    <property type="match status" value="1"/>
</dbReference>
<dbReference type="SUPFAM" id="SSF52980">
    <property type="entry name" value="Restriction endonuclease-like"/>
    <property type="match status" value="1"/>
</dbReference>
<dbReference type="EC" id="5.6.2.4" evidence="12"/>
<comment type="catalytic activity">
    <reaction evidence="14">
        <text>ATP + H2O = ADP + phosphate + H(+)</text>
        <dbReference type="Rhea" id="RHEA:13065"/>
        <dbReference type="ChEBI" id="CHEBI:15377"/>
        <dbReference type="ChEBI" id="CHEBI:15378"/>
        <dbReference type="ChEBI" id="CHEBI:30616"/>
        <dbReference type="ChEBI" id="CHEBI:43474"/>
        <dbReference type="ChEBI" id="CHEBI:456216"/>
        <dbReference type="EC" id="5.6.2.4"/>
    </reaction>
</comment>
<keyword evidence="1" id="KW-0540">Nuclease</keyword>
<dbReference type="GO" id="GO:0005829">
    <property type="term" value="C:cytosol"/>
    <property type="evidence" value="ECO:0007669"/>
    <property type="project" value="TreeGrafter"/>
</dbReference>
<keyword evidence="19" id="KW-1185">Reference proteome</keyword>
<dbReference type="GO" id="GO:0016887">
    <property type="term" value="F:ATP hydrolysis activity"/>
    <property type="evidence" value="ECO:0007669"/>
    <property type="project" value="RHEA"/>
</dbReference>
<evidence type="ECO:0000256" key="10">
    <source>
        <dbReference type="ARBA" id="ARBA00023235"/>
    </source>
</evidence>
<keyword evidence="4 15" id="KW-0378">Hydrolase</keyword>
<evidence type="ECO:0000256" key="1">
    <source>
        <dbReference type="ARBA" id="ARBA00022722"/>
    </source>
</evidence>
<dbReference type="GO" id="GO:0004527">
    <property type="term" value="F:exonuclease activity"/>
    <property type="evidence" value="ECO:0007669"/>
    <property type="project" value="UniProtKB-KW"/>
</dbReference>
<evidence type="ECO:0000256" key="9">
    <source>
        <dbReference type="ARBA" id="ARBA00023204"/>
    </source>
</evidence>
<reference evidence="18 19" key="1">
    <citation type="submission" date="2018-01" db="EMBL/GenBank/DDBJ databases">
        <title>Saezia sanguinis gen. nov., sp. nov., in the order Burkholderiales isolated from human blood.</title>
        <authorList>
            <person name="Medina-Pascual M.J."/>
            <person name="Valdezate S."/>
            <person name="Monzon S."/>
            <person name="Cuesta I."/>
            <person name="Carrasco G."/>
            <person name="Villalon P."/>
            <person name="Saez-Nieto J.A."/>
        </authorList>
    </citation>
    <scope>NUCLEOTIDE SEQUENCE [LARGE SCALE GENOMIC DNA]</scope>
    <source>
        <strain evidence="18 19">CNM695-12</strain>
    </source>
</reference>
<dbReference type="PROSITE" id="PS51217">
    <property type="entry name" value="UVRD_HELICASE_CTER"/>
    <property type="match status" value="1"/>
</dbReference>
<keyword evidence="6" id="KW-0269">Exonuclease</keyword>
<evidence type="ECO:0000256" key="7">
    <source>
        <dbReference type="ARBA" id="ARBA00022840"/>
    </source>
</evidence>
<evidence type="ECO:0000256" key="6">
    <source>
        <dbReference type="ARBA" id="ARBA00022839"/>
    </source>
</evidence>
<evidence type="ECO:0000256" key="5">
    <source>
        <dbReference type="ARBA" id="ARBA00022806"/>
    </source>
</evidence>
<evidence type="ECO:0000259" key="17">
    <source>
        <dbReference type="PROSITE" id="PS51217"/>
    </source>
</evidence>
<dbReference type="InterPro" id="IPR011604">
    <property type="entry name" value="PDDEXK-like_dom_sf"/>
</dbReference>